<dbReference type="EMBL" id="SZOH01004916">
    <property type="protein sequence ID" value="TKI82072.1"/>
    <property type="molecule type" value="Genomic_DNA"/>
</dbReference>
<dbReference type="AlphaFoldDB" id="A0A9X8ZZK7"/>
<proteinExistence type="predicted"/>
<name>A0A9X8ZZK7_BACCE</name>
<organism evidence="1 2">
    <name type="scientific">Bacillus cereus</name>
    <dbReference type="NCBI Taxonomy" id="1396"/>
    <lineage>
        <taxon>Bacteria</taxon>
        <taxon>Bacillati</taxon>
        <taxon>Bacillota</taxon>
        <taxon>Bacilli</taxon>
        <taxon>Bacillales</taxon>
        <taxon>Bacillaceae</taxon>
        <taxon>Bacillus</taxon>
        <taxon>Bacillus cereus group</taxon>
    </lineage>
</organism>
<accession>A0A9X8ZZK7</accession>
<gene>
    <name evidence="1" type="ORF">FC695_42325</name>
</gene>
<evidence type="ECO:0000313" key="1">
    <source>
        <dbReference type="EMBL" id="TKI82072.1"/>
    </source>
</evidence>
<evidence type="ECO:0000313" key="2">
    <source>
        <dbReference type="Proteomes" id="UP000308444"/>
    </source>
</evidence>
<dbReference type="Proteomes" id="UP000308444">
    <property type="component" value="Unassembled WGS sequence"/>
</dbReference>
<feature type="non-terminal residue" evidence="1">
    <location>
        <position position="1"/>
    </location>
</feature>
<reference evidence="1 2" key="1">
    <citation type="journal article" date="2019" name="Environ. Microbiol.">
        <title>An active ?-lactamase is a part of an orchestrated cell wall stress resistance network of Bacillus subtilis and related rhizosphere species.</title>
        <authorList>
            <person name="Bucher T."/>
            <person name="Keren-Paz A."/>
            <person name="Hausser J."/>
            <person name="Olender T."/>
            <person name="Cytryn E."/>
            <person name="Kolodkin-Gal I."/>
        </authorList>
    </citation>
    <scope>NUCLEOTIDE SEQUENCE [LARGE SCALE GENOMIC DNA]</scope>
    <source>
        <strain evidence="1 2">I32</strain>
    </source>
</reference>
<comment type="caution">
    <text evidence="1">The sequence shown here is derived from an EMBL/GenBank/DDBJ whole genome shotgun (WGS) entry which is preliminary data.</text>
</comment>
<protein>
    <submittedName>
        <fullName evidence="1">DeoR family transcriptional regulator</fullName>
    </submittedName>
</protein>
<sequence>HNKLGIDCFIRGESLKKIDIIITDEEASKETVQDFEKQGKQVVIAPLYSFERSLT</sequence>